<protein>
    <submittedName>
        <fullName evidence="7">Hydroxymethylglutaryl-CoA lyase</fullName>
    </submittedName>
</protein>
<evidence type="ECO:0000256" key="1">
    <source>
        <dbReference type="ARBA" id="ARBA00009405"/>
    </source>
</evidence>
<proteinExistence type="inferred from homology"/>
<dbReference type="PANTHER" id="PTHR42738:SF7">
    <property type="entry name" value="HYDROXYMETHYLGLUTARYL-COA LYASE"/>
    <property type="match status" value="1"/>
</dbReference>
<dbReference type="Pfam" id="PF00682">
    <property type="entry name" value="HMGL-like"/>
    <property type="match status" value="1"/>
</dbReference>
<dbReference type="GO" id="GO:0046951">
    <property type="term" value="P:ketone body biosynthetic process"/>
    <property type="evidence" value="ECO:0007669"/>
    <property type="project" value="TreeGrafter"/>
</dbReference>
<sequence>MSIDRTVTIREVGLRDGLQSETVFVPTVKKLELVKDLSRAGIKILETTSFVNPKAIPQLADAAELMAQVDREGIKHEIMVPNLKGAQRALEAGADRLVVFISATDAHNQANVKRSVKASLTDLEGIFNLAREGNVPVTGVIAVAFGCPYQGRVPVVDVLSITENFISRGADRISLADTTGMANPYQIRSMVKEMQNKLSTDSLCLHLHNNRGIAIANLYAGYLAGVRMFDASIGGIGGCPNVPQAAGNLATEDVAFMFEAMGIETGLNLIKLIRCAHEMEKLLQHPLPGQVMKSGPVDPQCDRENCSIRS</sequence>
<evidence type="ECO:0000256" key="4">
    <source>
        <dbReference type="ARBA" id="ARBA00023239"/>
    </source>
</evidence>
<dbReference type="PROSITE" id="PS50991">
    <property type="entry name" value="PYR_CT"/>
    <property type="match status" value="1"/>
</dbReference>
<feature type="domain" description="Pyruvate carboxyltransferase" evidence="6">
    <location>
        <begin position="7"/>
        <end position="273"/>
    </location>
</feature>
<dbReference type="GO" id="GO:0046912">
    <property type="term" value="F:acyltransferase activity, acyl groups converted into alkyl on transfer"/>
    <property type="evidence" value="ECO:0007669"/>
    <property type="project" value="InterPro"/>
</dbReference>
<dbReference type="Gene3D" id="3.20.20.70">
    <property type="entry name" value="Aldolase class I"/>
    <property type="match status" value="1"/>
</dbReference>
<dbReference type="NCBIfam" id="NF004283">
    <property type="entry name" value="PRK05692.1"/>
    <property type="match status" value="1"/>
</dbReference>
<dbReference type="FunFam" id="3.20.20.70:FF:000071">
    <property type="entry name" value="Hydroxymethylglutaryl-CoA lyase"/>
    <property type="match status" value="1"/>
</dbReference>
<evidence type="ECO:0000259" key="6">
    <source>
        <dbReference type="PROSITE" id="PS50991"/>
    </source>
</evidence>
<keyword evidence="2 5" id="KW-0808">Transferase</keyword>
<evidence type="ECO:0000313" key="7">
    <source>
        <dbReference type="EMBL" id="BBO78584.1"/>
    </source>
</evidence>
<dbReference type="GO" id="GO:0004419">
    <property type="term" value="F:hydroxymethylglutaryl-CoA lyase activity"/>
    <property type="evidence" value="ECO:0007669"/>
    <property type="project" value="TreeGrafter"/>
</dbReference>
<dbReference type="InterPro" id="IPR000891">
    <property type="entry name" value="PYR_CT"/>
</dbReference>
<reference evidence="7 8" key="1">
    <citation type="submission" date="2019-11" db="EMBL/GenBank/DDBJ databases">
        <title>Comparative genomics of hydrocarbon-degrading Desulfosarcina strains.</title>
        <authorList>
            <person name="Watanabe M."/>
            <person name="Kojima H."/>
            <person name="Fukui M."/>
        </authorList>
    </citation>
    <scope>NUCLEOTIDE SEQUENCE [LARGE SCALE GENOMIC DNA]</scope>
    <source>
        <strain evidence="7 8">PP31</strain>
    </source>
</reference>
<keyword evidence="4 7" id="KW-0456">Lyase</keyword>
<dbReference type="CDD" id="cd07938">
    <property type="entry name" value="DRE_TIM_HMGL"/>
    <property type="match status" value="1"/>
</dbReference>
<dbReference type="GO" id="GO:0006552">
    <property type="term" value="P:L-leucine catabolic process"/>
    <property type="evidence" value="ECO:0007669"/>
    <property type="project" value="TreeGrafter"/>
</dbReference>
<accession>A0A5K7ZJZ7</accession>
<dbReference type="GO" id="GO:0046872">
    <property type="term" value="F:metal ion binding"/>
    <property type="evidence" value="ECO:0007669"/>
    <property type="project" value="UniProtKB-KW"/>
</dbReference>
<dbReference type="RefSeq" id="WP_155307200.1">
    <property type="nucleotide sequence ID" value="NZ_AP021875.1"/>
</dbReference>
<dbReference type="PANTHER" id="PTHR42738">
    <property type="entry name" value="HYDROXYMETHYLGLUTARYL-COA LYASE"/>
    <property type="match status" value="1"/>
</dbReference>
<dbReference type="OrthoDB" id="9784013at2"/>
<evidence type="ECO:0000256" key="5">
    <source>
        <dbReference type="RuleBase" id="RU003523"/>
    </source>
</evidence>
<dbReference type="Proteomes" id="UP000427769">
    <property type="component" value="Chromosome"/>
</dbReference>
<dbReference type="InterPro" id="IPR002034">
    <property type="entry name" value="AIPM/Hcit_synth_CS"/>
</dbReference>
<dbReference type="AlphaFoldDB" id="A0A5K7ZJZ7"/>
<name>A0A5K7ZJZ7_9BACT</name>
<evidence type="ECO:0000256" key="2">
    <source>
        <dbReference type="ARBA" id="ARBA00022679"/>
    </source>
</evidence>
<dbReference type="EMBL" id="AP021875">
    <property type="protein sequence ID" value="BBO78584.1"/>
    <property type="molecule type" value="Genomic_DNA"/>
</dbReference>
<gene>
    <name evidence="7" type="ORF">DSCW_60010</name>
</gene>
<comment type="similarity">
    <text evidence="5">Belongs to the alpha-IPM synthase/homocitrate synthase family.</text>
</comment>
<evidence type="ECO:0000256" key="3">
    <source>
        <dbReference type="ARBA" id="ARBA00022723"/>
    </source>
</evidence>
<evidence type="ECO:0000313" key="8">
    <source>
        <dbReference type="Proteomes" id="UP000427769"/>
    </source>
</evidence>
<dbReference type="SUPFAM" id="SSF51569">
    <property type="entry name" value="Aldolase"/>
    <property type="match status" value="1"/>
</dbReference>
<keyword evidence="8" id="KW-1185">Reference proteome</keyword>
<dbReference type="PROSITE" id="PS00815">
    <property type="entry name" value="AIPM_HOMOCIT_SYNTH_1"/>
    <property type="match status" value="1"/>
</dbReference>
<dbReference type="KEGG" id="dwd:DSCW_60010"/>
<dbReference type="InterPro" id="IPR043594">
    <property type="entry name" value="HMGL"/>
</dbReference>
<dbReference type="InterPro" id="IPR013785">
    <property type="entry name" value="Aldolase_TIM"/>
</dbReference>
<keyword evidence="3" id="KW-0479">Metal-binding</keyword>
<comment type="similarity">
    <text evidence="1">Belongs to the HMG-CoA lyase family.</text>
</comment>
<organism evidence="7 8">
    <name type="scientific">Desulfosarcina widdelii</name>
    <dbReference type="NCBI Taxonomy" id="947919"/>
    <lineage>
        <taxon>Bacteria</taxon>
        <taxon>Pseudomonadati</taxon>
        <taxon>Thermodesulfobacteriota</taxon>
        <taxon>Desulfobacteria</taxon>
        <taxon>Desulfobacterales</taxon>
        <taxon>Desulfosarcinaceae</taxon>
        <taxon>Desulfosarcina</taxon>
    </lineage>
</organism>